<dbReference type="SMART" id="SM00382">
    <property type="entry name" value="AAA"/>
    <property type="match status" value="1"/>
</dbReference>
<evidence type="ECO:0000313" key="2">
    <source>
        <dbReference type="EMBL" id="CAB3929367.1"/>
    </source>
</evidence>
<dbReference type="Gene3D" id="3.40.50.300">
    <property type="entry name" value="P-loop containing nucleotide triphosphate hydrolases"/>
    <property type="match status" value="1"/>
</dbReference>
<protein>
    <recommendedName>
        <fullName evidence="1">AAA+ ATPase domain-containing protein</fullName>
    </recommendedName>
</protein>
<dbReference type="RefSeq" id="WP_175202071.1">
    <property type="nucleotide sequence ID" value="NZ_CADILH010000001.1"/>
</dbReference>
<dbReference type="EMBL" id="CADILH010000001">
    <property type="protein sequence ID" value="CAB3929367.1"/>
    <property type="molecule type" value="Genomic_DNA"/>
</dbReference>
<dbReference type="InterPro" id="IPR049945">
    <property type="entry name" value="AAA_22"/>
</dbReference>
<dbReference type="Pfam" id="PF13401">
    <property type="entry name" value="AAA_22"/>
    <property type="match status" value="1"/>
</dbReference>
<feature type="domain" description="AAA+ ATPase" evidence="1">
    <location>
        <begin position="64"/>
        <end position="227"/>
    </location>
</feature>
<dbReference type="InterPro" id="IPR027417">
    <property type="entry name" value="P-loop_NTPase"/>
</dbReference>
<evidence type="ECO:0000313" key="3">
    <source>
        <dbReference type="Proteomes" id="UP000494183"/>
    </source>
</evidence>
<sequence length="341" mass="38067">MDSASQGIPDTEENESAIRLQALRPGKARDDAYLSHPMVTGLVEIPTPQIQEAYEAILVAVVKRRPALCFYGDFRVGKSYAISFIQRSLPQSFPSLPIRSVIAKDHEKPTEKALFSDLLFDLGHALHDVGGAPDRRIRLIEHLKAMAESKASDRLLLFIDEAQNYSIQDLTRLRDLVNDIHRFGITLTIIFFGDHKLVEMRAALVSAHRKDLLGRFFLAQTEFRPITSAEEVQAILQIIDDPEVSSFPIGSGVSYSEFFQHELYGAGWRLANEAPLCWQAFASVARCATSDLQVGMQWFMSAVCDFLSTTNIAGHPPDNLQIWLDVVRSSGFGMAYGLQKP</sequence>
<dbReference type="AlphaFoldDB" id="A0A6S7EYX1"/>
<name>A0A6S7EYX1_9BURK</name>
<proteinExistence type="predicted"/>
<keyword evidence="3" id="KW-1185">Reference proteome</keyword>
<reference evidence="2 3" key="1">
    <citation type="submission" date="2020-04" db="EMBL/GenBank/DDBJ databases">
        <authorList>
            <person name="De Canck E."/>
        </authorList>
    </citation>
    <scope>NUCLEOTIDE SEQUENCE [LARGE SCALE GENOMIC DNA]</scope>
    <source>
        <strain evidence="2 3">LMG 6000</strain>
    </source>
</reference>
<dbReference type="InterPro" id="IPR003593">
    <property type="entry name" value="AAA+_ATPase"/>
</dbReference>
<gene>
    <name evidence="2" type="ORF">LMG6000_00419</name>
</gene>
<dbReference type="GO" id="GO:0016887">
    <property type="term" value="F:ATP hydrolysis activity"/>
    <property type="evidence" value="ECO:0007669"/>
    <property type="project" value="InterPro"/>
</dbReference>
<evidence type="ECO:0000259" key="1">
    <source>
        <dbReference type="SMART" id="SM00382"/>
    </source>
</evidence>
<dbReference type="Proteomes" id="UP000494183">
    <property type="component" value="Unassembled WGS sequence"/>
</dbReference>
<accession>A0A6S7EYX1</accession>
<organism evidence="2 3">
    <name type="scientific">Achromobacter insolitus</name>
    <dbReference type="NCBI Taxonomy" id="217204"/>
    <lineage>
        <taxon>Bacteria</taxon>
        <taxon>Pseudomonadati</taxon>
        <taxon>Pseudomonadota</taxon>
        <taxon>Betaproteobacteria</taxon>
        <taxon>Burkholderiales</taxon>
        <taxon>Alcaligenaceae</taxon>
        <taxon>Achromobacter</taxon>
    </lineage>
</organism>
<dbReference type="SUPFAM" id="SSF52540">
    <property type="entry name" value="P-loop containing nucleoside triphosphate hydrolases"/>
    <property type="match status" value="1"/>
</dbReference>